<proteinExistence type="predicted"/>
<comment type="caution">
    <text evidence="7">The sequence shown here is derived from an EMBL/GenBank/DDBJ whole genome shotgun (WGS) entry which is preliminary data.</text>
</comment>
<dbReference type="SMART" id="SM01019">
    <property type="entry name" value="B3"/>
    <property type="match status" value="1"/>
</dbReference>
<keyword evidence="3" id="KW-0238">DNA-binding</keyword>
<evidence type="ECO:0000313" key="8">
    <source>
        <dbReference type="Proteomes" id="UP000288805"/>
    </source>
</evidence>
<keyword evidence="5" id="KW-0539">Nucleus</keyword>
<dbReference type="PANTHER" id="PTHR46245">
    <property type="entry name" value="B3 DOMAIN-CONTAINING PROTEIN OS07G0563300"/>
    <property type="match status" value="1"/>
</dbReference>
<name>A0A438DLV9_VITVI</name>
<dbReference type="GO" id="GO:0003677">
    <property type="term" value="F:DNA binding"/>
    <property type="evidence" value="ECO:0007669"/>
    <property type="project" value="UniProtKB-KW"/>
</dbReference>
<dbReference type="EMBL" id="QGNW01001571">
    <property type="protein sequence ID" value="RVW36440.1"/>
    <property type="molecule type" value="Genomic_DNA"/>
</dbReference>
<dbReference type="Proteomes" id="UP000288805">
    <property type="component" value="Unassembled WGS sequence"/>
</dbReference>
<evidence type="ECO:0000256" key="4">
    <source>
        <dbReference type="ARBA" id="ARBA00023163"/>
    </source>
</evidence>
<dbReference type="CDD" id="cd10017">
    <property type="entry name" value="B3_DNA"/>
    <property type="match status" value="1"/>
</dbReference>
<dbReference type="InterPro" id="IPR003340">
    <property type="entry name" value="B3_DNA-bd"/>
</dbReference>
<protein>
    <submittedName>
        <fullName evidence="7">B3 domain-containing protein</fullName>
    </submittedName>
</protein>
<dbReference type="InterPro" id="IPR015300">
    <property type="entry name" value="DNA-bd_pseudobarrel_sf"/>
</dbReference>
<keyword evidence="4" id="KW-0804">Transcription</keyword>
<dbReference type="SUPFAM" id="SSF101936">
    <property type="entry name" value="DNA-binding pseudobarrel domain"/>
    <property type="match status" value="1"/>
</dbReference>
<comment type="subcellular location">
    <subcellularLocation>
        <location evidence="1">Nucleus</location>
    </subcellularLocation>
</comment>
<evidence type="ECO:0000256" key="5">
    <source>
        <dbReference type="ARBA" id="ARBA00023242"/>
    </source>
</evidence>
<accession>A0A438DLV9</accession>
<evidence type="ECO:0000256" key="2">
    <source>
        <dbReference type="ARBA" id="ARBA00023015"/>
    </source>
</evidence>
<dbReference type="Gene3D" id="2.40.330.10">
    <property type="entry name" value="DNA-binding pseudobarrel domain"/>
    <property type="match status" value="1"/>
</dbReference>
<organism evidence="7 8">
    <name type="scientific">Vitis vinifera</name>
    <name type="common">Grape</name>
    <dbReference type="NCBI Taxonomy" id="29760"/>
    <lineage>
        <taxon>Eukaryota</taxon>
        <taxon>Viridiplantae</taxon>
        <taxon>Streptophyta</taxon>
        <taxon>Embryophyta</taxon>
        <taxon>Tracheophyta</taxon>
        <taxon>Spermatophyta</taxon>
        <taxon>Magnoliopsida</taxon>
        <taxon>eudicotyledons</taxon>
        <taxon>Gunneridae</taxon>
        <taxon>Pentapetalae</taxon>
        <taxon>rosids</taxon>
        <taxon>Vitales</taxon>
        <taxon>Vitaceae</taxon>
        <taxon>Viteae</taxon>
        <taxon>Vitis</taxon>
    </lineage>
</organism>
<dbReference type="PANTHER" id="PTHR46245:SF19">
    <property type="entry name" value="TF-B3 DOMAIN-CONTAINING PROTEIN"/>
    <property type="match status" value="1"/>
</dbReference>
<evidence type="ECO:0000256" key="1">
    <source>
        <dbReference type="ARBA" id="ARBA00004123"/>
    </source>
</evidence>
<keyword evidence="2" id="KW-0805">Transcription regulation</keyword>
<feature type="domain" description="TF-B3" evidence="6">
    <location>
        <begin position="61"/>
        <end position="172"/>
    </location>
</feature>
<evidence type="ECO:0000259" key="6">
    <source>
        <dbReference type="PROSITE" id="PS50863"/>
    </source>
</evidence>
<sequence length="201" mass="22359">MKRVIPDSGLTPVAAGSKCEANAVAKSGQKGLDAKYQPRISDHELQQISRDLNSVVTPLFEKTLTISDADYKLGRLVIPKKCAQEYFPLISGPEGVTIRILDTRGREWVFHYRYWSNANSQMYVLDGLKDFVISMQWQAGDVGGANIPHISAVTFYRIEPKGQLVLGLRKASVTPPSHKVWHTKLTLSPSVCVKQISVLHE</sequence>
<dbReference type="PROSITE" id="PS50863">
    <property type="entry name" value="B3"/>
    <property type="match status" value="1"/>
</dbReference>
<dbReference type="Pfam" id="PF02362">
    <property type="entry name" value="B3"/>
    <property type="match status" value="1"/>
</dbReference>
<gene>
    <name evidence="7" type="primary">Os07g0563300_0</name>
    <name evidence="7" type="ORF">CK203_074788</name>
</gene>
<dbReference type="GO" id="GO:0005634">
    <property type="term" value="C:nucleus"/>
    <property type="evidence" value="ECO:0007669"/>
    <property type="project" value="UniProtKB-SubCell"/>
</dbReference>
<reference evidence="7 8" key="1">
    <citation type="journal article" date="2018" name="PLoS Genet.">
        <title>Population sequencing reveals clonal diversity and ancestral inbreeding in the grapevine cultivar Chardonnay.</title>
        <authorList>
            <person name="Roach M.J."/>
            <person name="Johnson D.L."/>
            <person name="Bohlmann J."/>
            <person name="van Vuuren H.J."/>
            <person name="Jones S.J."/>
            <person name="Pretorius I.S."/>
            <person name="Schmidt S.A."/>
            <person name="Borneman A.R."/>
        </authorList>
    </citation>
    <scope>NUCLEOTIDE SEQUENCE [LARGE SCALE GENOMIC DNA]</scope>
    <source>
        <strain evidence="8">cv. Chardonnay</strain>
        <tissue evidence="7">Leaf</tissue>
    </source>
</reference>
<dbReference type="AlphaFoldDB" id="A0A438DLV9"/>
<evidence type="ECO:0000313" key="7">
    <source>
        <dbReference type="EMBL" id="RVW36440.1"/>
    </source>
</evidence>
<evidence type="ECO:0000256" key="3">
    <source>
        <dbReference type="ARBA" id="ARBA00023125"/>
    </source>
</evidence>